<evidence type="ECO:0000313" key="2">
    <source>
        <dbReference type="EMBL" id="NNM75027.1"/>
    </source>
</evidence>
<feature type="signal peptide" evidence="1">
    <location>
        <begin position="1"/>
        <end position="20"/>
    </location>
</feature>
<evidence type="ECO:0000313" key="3">
    <source>
        <dbReference type="Proteomes" id="UP000564885"/>
    </source>
</evidence>
<comment type="caution">
    <text evidence="2">The sequence shown here is derived from an EMBL/GenBank/DDBJ whole genome shotgun (WGS) entry which is preliminary data.</text>
</comment>
<dbReference type="AlphaFoldDB" id="A0A849IGE5"/>
<evidence type="ECO:0000256" key="1">
    <source>
        <dbReference type="SAM" id="SignalP"/>
    </source>
</evidence>
<feature type="chain" id="PRO_5032960414" evidence="1">
    <location>
        <begin position="21"/>
        <end position="57"/>
    </location>
</feature>
<dbReference type="EMBL" id="JABEPP010000007">
    <property type="protein sequence ID" value="NNM75027.1"/>
    <property type="molecule type" value="Genomic_DNA"/>
</dbReference>
<proteinExistence type="predicted"/>
<keyword evidence="1" id="KW-0732">Signal</keyword>
<accession>A0A849IGE5</accession>
<name>A0A849IGE5_9HYPH</name>
<organism evidence="2 3">
    <name type="scientific">Enterovirga aerilata</name>
    <dbReference type="NCBI Taxonomy" id="2730920"/>
    <lineage>
        <taxon>Bacteria</taxon>
        <taxon>Pseudomonadati</taxon>
        <taxon>Pseudomonadota</taxon>
        <taxon>Alphaproteobacteria</taxon>
        <taxon>Hyphomicrobiales</taxon>
        <taxon>Methylobacteriaceae</taxon>
        <taxon>Enterovirga</taxon>
    </lineage>
</organism>
<sequence length="57" mass="6117">MTLSLAASFLSLLGLAVAFAAGVDQMIWVGLFALCFILFVIDEIEAAPLLDDDGEWL</sequence>
<gene>
    <name evidence="2" type="ORF">HJG44_21940</name>
</gene>
<reference evidence="2 3" key="1">
    <citation type="submission" date="2020-04" db="EMBL/GenBank/DDBJ databases">
        <title>Enterovirga sp. isolate from soil.</title>
        <authorList>
            <person name="Chea S."/>
            <person name="Kim D.-U."/>
        </authorList>
    </citation>
    <scope>NUCLEOTIDE SEQUENCE [LARGE SCALE GENOMIC DNA]</scope>
    <source>
        <strain evidence="2 3">DB1703</strain>
    </source>
</reference>
<protein>
    <submittedName>
        <fullName evidence="2">Uncharacterized protein</fullName>
    </submittedName>
</protein>
<dbReference type="RefSeq" id="WP_171220531.1">
    <property type="nucleotide sequence ID" value="NZ_JABEPP010000007.1"/>
</dbReference>
<keyword evidence="3" id="KW-1185">Reference proteome</keyword>
<dbReference type="Proteomes" id="UP000564885">
    <property type="component" value="Unassembled WGS sequence"/>
</dbReference>